<reference evidence="2" key="1">
    <citation type="journal article" date="2022" name="bioRxiv">
        <title>Sequencing and chromosome-scale assembly of the giantPleurodeles waltlgenome.</title>
        <authorList>
            <person name="Brown T."/>
            <person name="Elewa A."/>
            <person name="Iarovenko S."/>
            <person name="Subramanian E."/>
            <person name="Araus A.J."/>
            <person name="Petzold A."/>
            <person name="Susuki M."/>
            <person name="Suzuki K.-i.T."/>
            <person name="Hayashi T."/>
            <person name="Toyoda A."/>
            <person name="Oliveira C."/>
            <person name="Osipova E."/>
            <person name="Leigh N.D."/>
            <person name="Simon A."/>
            <person name="Yun M.H."/>
        </authorList>
    </citation>
    <scope>NUCLEOTIDE SEQUENCE</scope>
    <source>
        <strain evidence="2">20211129_DDA</strain>
        <tissue evidence="2">Liver</tissue>
    </source>
</reference>
<name>A0AAV7R758_PLEWA</name>
<feature type="region of interest" description="Disordered" evidence="1">
    <location>
        <begin position="1"/>
        <end position="66"/>
    </location>
</feature>
<proteinExistence type="predicted"/>
<dbReference type="AlphaFoldDB" id="A0AAV7R758"/>
<sequence length="66" mass="8022">MQQDRMEEGSVMTQREKRTQENSKEERNAKTPKREQRTRESSEERRDKTQQQNNWGRTETPKGIQK</sequence>
<evidence type="ECO:0000313" key="3">
    <source>
        <dbReference type="Proteomes" id="UP001066276"/>
    </source>
</evidence>
<evidence type="ECO:0000313" key="2">
    <source>
        <dbReference type="EMBL" id="KAJ1148619.1"/>
    </source>
</evidence>
<evidence type="ECO:0000256" key="1">
    <source>
        <dbReference type="SAM" id="MobiDB-lite"/>
    </source>
</evidence>
<organism evidence="2 3">
    <name type="scientific">Pleurodeles waltl</name>
    <name type="common">Iberian ribbed newt</name>
    <dbReference type="NCBI Taxonomy" id="8319"/>
    <lineage>
        <taxon>Eukaryota</taxon>
        <taxon>Metazoa</taxon>
        <taxon>Chordata</taxon>
        <taxon>Craniata</taxon>
        <taxon>Vertebrata</taxon>
        <taxon>Euteleostomi</taxon>
        <taxon>Amphibia</taxon>
        <taxon>Batrachia</taxon>
        <taxon>Caudata</taxon>
        <taxon>Salamandroidea</taxon>
        <taxon>Salamandridae</taxon>
        <taxon>Pleurodelinae</taxon>
        <taxon>Pleurodeles</taxon>
    </lineage>
</organism>
<gene>
    <name evidence="2" type="ORF">NDU88_001447</name>
</gene>
<dbReference type="EMBL" id="JANPWB010000009">
    <property type="protein sequence ID" value="KAJ1148619.1"/>
    <property type="molecule type" value="Genomic_DNA"/>
</dbReference>
<comment type="caution">
    <text evidence="2">The sequence shown here is derived from an EMBL/GenBank/DDBJ whole genome shotgun (WGS) entry which is preliminary data.</text>
</comment>
<accession>A0AAV7R758</accession>
<keyword evidence="3" id="KW-1185">Reference proteome</keyword>
<feature type="compositionally biased region" description="Basic and acidic residues" evidence="1">
    <location>
        <begin position="1"/>
        <end position="49"/>
    </location>
</feature>
<protein>
    <submittedName>
        <fullName evidence="2">Uncharacterized protein</fullName>
    </submittedName>
</protein>
<dbReference type="Proteomes" id="UP001066276">
    <property type="component" value="Chromosome 5"/>
</dbReference>